<gene>
    <name evidence="1" type="ORF">ACFQZM_31670</name>
</gene>
<organism evidence="1 2">
    <name type="scientific">Actinomadura fibrosa</name>
    <dbReference type="NCBI Taxonomy" id="111802"/>
    <lineage>
        <taxon>Bacteria</taxon>
        <taxon>Bacillati</taxon>
        <taxon>Actinomycetota</taxon>
        <taxon>Actinomycetes</taxon>
        <taxon>Streptosporangiales</taxon>
        <taxon>Thermomonosporaceae</taxon>
        <taxon>Actinomadura</taxon>
    </lineage>
</organism>
<protein>
    <recommendedName>
        <fullName evidence="3">Type II toxin-antitoxin system HicA family toxin</fullName>
    </recommendedName>
</protein>
<comment type="caution">
    <text evidence="1">The sequence shown here is derived from an EMBL/GenBank/DDBJ whole genome shotgun (WGS) entry which is preliminary data.</text>
</comment>
<dbReference type="EMBL" id="JBHTGP010000016">
    <property type="protein sequence ID" value="MFD0689087.1"/>
    <property type="molecule type" value="Genomic_DNA"/>
</dbReference>
<proteinExistence type="predicted"/>
<evidence type="ECO:0000313" key="2">
    <source>
        <dbReference type="Proteomes" id="UP001597063"/>
    </source>
</evidence>
<dbReference type="Proteomes" id="UP001597063">
    <property type="component" value="Unassembled WGS sequence"/>
</dbReference>
<keyword evidence="2" id="KW-1185">Reference proteome</keyword>
<evidence type="ECO:0008006" key="3">
    <source>
        <dbReference type="Google" id="ProtNLM"/>
    </source>
</evidence>
<dbReference type="RefSeq" id="WP_131761275.1">
    <property type="nucleotide sequence ID" value="NZ_CAACUY010000156.1"/>
</dbReference>
<sequence length="86" mass="9383">MPEPGEGLPRESRDYEIRVKGRVGGSHRLAFEGLSITVKPVETVLHGEDLDQAALYGILERIQALGFELVEVRRLPPAPGTPPEPA</sequence>
<evidence type="ECO:0000313" key="1">
    <source>
        <dbReference type="EMBL" id="MFD0689087.1"/>
    </source>
</evidence>
<name>A0ABW2XRG3_9ACTN</name>
<accession>A0ABW2XRG3</accession>
<reference evidence="2" key="1">
    <citation type="journal article" date="2019" name="Int. J. Syst. Evol. Microbiol.">
        <title>The Global Catalogue of Microorganisms (GCM) 10K type strain sequencing project: providing services to taxonomists for standard genome sequencing and annotation.</title>
        <authorList>
            <consortium name="The Broad Institute Genomics Platform"/>
            <consortium name="The Broad Institute Genome Sequencing Center for Infectious Disease"/>
            <person name="Wu L."/>
            <person name="Ma J."/>
        </authorList>
    </citation>
    <scope>NUCLEOTIDE SEQUENCE [LARGE SCALE GENOMIC DNA]</scope>
    <source>
        <strain evidence="2">JCM 9371</strain>
    </source>
</reference>